<reference evidence="1 2" key="1">
    <citation type="journal article" date="2023" name="Arcadia Sci">
        <title>De novo assembly of a long-read Amblyomma americanum tick genome.</title>
        <authorList>
            <person name="Chou S."/>
            <person name="Poskanzer K.E."/>
            <person name="Rollins M."/>
            <person name="Thuy-Boun P.S."/>
        </authorList>
    </citation>
    <scope>NUCLEOTIDE SEQUENCE [LARGE SCALE GENOMIC DNA]</scope>
    <source>
        <strain evidence="1">F_SG_1</strain>
        <tissue evidence="1">Salivary glands</tissue>
    </source>
</reference>
<evidence type="ECO:0000313" key="1">
    <source>
        <dbReference type="EMBL" id="KAK8774072.1"/>
    </source>
</evidence>
<name>A0AAQ4EH80_AMBAM</name>
<sequence length="71" mass="7585">MGLTMRVDLCRAPLSLPSHGASRCSVLPLRCASDPSLLLVPRLSEGSSILQQHQTSCAGPPMLRLLCGTQR</sequence>
<accession>A0AAQ4EH80</accession>
<protein>
    <submittedName>
        <fullName evidence="1">Uncharacterized protein</fullName>
    </submittedName>
</protein>
<gene>
    <name evidence="1" type="ORF">V5799_011396</name>
</gene>
<dbReference type="AlphaFoldDB" id="A0AAQ4EH80"/>
<keyword evidence="2" id="KW-1185">Reference proteome</keyword>
<organism evidence="1 2">
    <name type="scientific">Amblyomma americanum</name>
    <name type="common">Lone star tick</name>
    <dbReference type="NCBI Taxonomy" id="6943"/>
    <lineage>
        <taxon>Eukaryota</taxon>
        <taxon>Metazoa</taxon>
        <taxon>Ecdysozoa</taxon>
        <taxon>Arthropoda</taxon>
        <taxon>Chelicerata</taxon>
        <taxon>Arachnida</taxon>
        <taxon>Acari</taxon>
        <taxon>Parasitiformes</taxon>
        <taxon>Ixodida</taxon>
        <taxon>Ixodoidea</taxon>
        <taxon>Ixodidae</taxon>
        <taxon>Amblyomminae</taxon>
        <taxon>Amblyomma</taxon>
    </lineage>
</organism>
<proteinExistence type="predicted"/>
<dbReference type="EMBL" id="JARKHS020015846">
    <property type="protein sequence ID" value="KAK8774072.1"/>
    <property type="molecule type" value="Genomic_DNA"/>
</dbReference>
<comment type="caution">
    <text evidence="1">The sequence shown here is derived from an EMBL/GenBank/DDBJ whole genome shotgun (WGS) entry which is preliminary data.</text>
</comment>
<evidence type="ECO:0000313" key="2">
    <source>
        <dbReference type="Proteomes" id="UP001321473"/>
    </source>
</evidence>
<dbReference type="Proteomes" id="UP001321473">
    <property type="component" value="Unassembled WGS sequence"/>
</dbReference>